<organism evidence="2 3">
    <name type="scientific">Methylobacterium oryzae</name>
    <dbReference type="NCBI Taxonomy" id="334852"/>
    <lineage>
        <taxon>Bacteria</taxon>
        <taxon>Pseudomonadati</taxon>
        <taxon>Pseudomonadota</taxon>
        <taxon>Alphaproteobacteria</taxon>
        <taxon>Hyphomicrobiales</taxon>
        <taxon>Methylobacteriaceae</taxon>
        <taxon>Methylobacterium</taxon>
    </lineage>
</organism>
<proteinExistence type="predicted"/>
<protein>
    <submittedName>
        <fullName evidence="2">Uncharacterized protein</fullName>
    </submittedName>
</protein>
<evidence type="ECO:0000256" key="1">
    <source>
        <dbReference type="SAM" id="MobiDB-lite"/>
    </source>
</evidence>
<comment type="caution">
    <text evidence="2">The sequence shown here is derived from an EMBL/GenBank/DDBJ whole genome shotgun (WGS) entry which is preliminary data.</text>
</comment>
<name>A0ABU7TRB1_9HYPH</name>
<evidence type="ECO:0000313" key="3">
    <source>
        <dbReference type="Proteomes" id="UP001355206"/>
    </source>
</evidence>
<evidence type="ECO:0000313" key="2">
    <source>
        <dbReference type="EMBL" id="MEE7492240.1"/>
    </source>
</evidence>
<feature type="region of interest" description="Disordered" evidence="1">
    <location>
        <begin position="126"/>
        <end position="147"/>
    </location>
</feature>
<reference evidence="2 3" key="1">
    <citation type="journal article" date="2012" name="Genet. Mol. Biol.">
        <title>Analysis of 16S rRNA and mxaF genes revealing insights into Methylobacterium niche-specific plant association.</title>
        <authorList>
            <person name="Dourado M.N."/>
            <person name="Andreote F.D."/>
            <person name="Dini-Andreote F."/>
            <person name="Conti R."/>
            <person name="Araujo J.M."/>
            <person name="Araujo W.L."/>
        </authorList>
    </citation>
    <scope>NUCLEOTIDE SEQUENCE [LARGE SCALE GENOMIC DNA]</scope>
    <source>
        <strain evidence="2 3">TC3-10</strain>
    </source>
</reference>
<sequence>MPIDVEGDRVFVCPVPAREAEVAALRDLIEGLGGALVCADRRGLGDFEACVAAADVVVIPLCPETIADPRVADLVQGAVRAGKRVVGVWLAGCEGLSVPPALDRVGSGAVENKAEKIRRAVFGKEPVWEEPNGRPRPAQTLPRKKKC</sequence>
<dbReference type="Proteomes" id="UP001355206">
    <property type="component" value="Unassembled WGS sequence"/>
</dbReference>
<dbReference type="RefSeq" id="WP_331302774.1">
    <property type="nucleotide sequence ID" value="NZ_MLCA01000009.1"/>
</dbReference>
<accession>A0ABU7TRB1</accession>
<dbReference type="EMBL" id="MLCA01000009">
    <property type="protein sequence ID" value="MEE7492240.1"/>
    <property type="molecule type" value="Genomic_DNA"/>
</dbReference>
<gene>
    <name evidence="2" type="ORF">MOTC310_17860</name>
</gene>
<keyword evidence="3" id="KW-1185">Reference proteome</keyword>